<reference evidence="2 3" key="1">
    <citation type="submission" date="2012-10" db="EMBL/GenBank/DDBJ databases">
        <authorList>
            <person name="Zafar N."/>
            <person name="Inman J."/>
            <person name="Hall N."/>
            <person name="Lorenzi H."/>
            <person name="Caler E."/>
        </authorList>
    </citation>
    <scope>NUCLEOTIDE SEQUENCE [LARGE SCALE GENOMIC DNA]</scope>
    <source>
        <strain evidence="2 3">IP1</strain>
    </source>
</reference>
<dbReference type="PRINTS" id="PR00081">
    <property type="entry name" value="GDHRDH"/>
</dbReference>
<dbReference type="PANTHER" id="PTHR43157">
    <property type="entry name" value="PHOSPHATIDYLINOSITOL-GLYCAN BIOSYNTHESIS CLASS F PROTEIN-RELATED"/>
    <property type="match status" value="1"/>
</dbReference>
<dbReference type="InterPro" id="IPR002347">
    <property type="entry name" value="SDR_fam"/>
</dbReference>
<dbReference type="GO" id="GO:0016491">
    <property type="term" value="F:oxidoreductase activity"/>
    <property type="evidence" value="ECO:0007669"/>
    <property type="project" value="UniProtKB-KW"/>
</dbReference>
<accession>A0A0A1TU47</accession>
<keyword evidence="3" id="KW-1185">Reference proteome</keyword>
<dbReference type="Pfam" id="PF00106">
    <property type="entry name" value="adh_short"/>
    <property type="match status" value="1"/>
</dbReference>
<gene>
    <name evidence="2" type="ORF">EIN_374850</name>
</gene>
<dbReference type="GeneID" id="14882507"/>
<evidence type="ECO:0000313" key="3">
    <source>
        <dbReference type="Proteomes" id="UP000014680"/>
    </source>
</evidence>
<dbReference type="RefSeq" id="XP_004182776.1">
    <property type="nucleotide sequence ID" value="XM_004182728.1"/>
</dbReference>
<name>A0A0A1TU47_ENTIV</name>
<dbReference type="OMA" id="PLVPWAR"/>
<dbReference type="Proteomes" id="UP000014680">
    <property type="component" value="Unassembled WGS sequence"/>
</dbReference>
<organism evidence="2 3">
    <name type="scientific">Entamoeba invadens IP1</name>
    <dbReference type="NCBI Taxonomy" id="370355"/>
    <lineage>
        <taxon>Eukaryota</taxon>
        <taxon>Amoebozoa</taxon>
        <taxon>Evosea</taxon>
        <taxon>Archamoebae</taxon>
        <taxon>Mastigamoebida</taxon>
        <taxon>Entamoebidae</taxon>
        <taxon>Entamoeba</taxon>
    </lineage>
</organism>
<evidence type="ECO:0000256" key="1">
    <source>
        <dbReference type="ARBA" id="ARBA00023002"/>
    </source>
</evidence>
<dbReference type="EMBL" id="KB207268">
    <property type="protein sequence ID" value="ELP83430.1"/>
    <property type="molecule type" value="Genomic_DNA"/>
</dbReference>
<dbReference type="VEuPathDB" id="AmoebaDB:EIN_374850"/>
<dbReference type="Gene3D" id="3.40.50.720">
    <property type="entry name" value="NAD(P)-binding Rossmann-like Domain"/>
    <property type="match status" value="1"/>
</dbReference>
<evidence type="ECO:0000313" key="2">
    <source>
        <dbReference type="EMBL" id="ELP83430.1"/>
    </source>
</evidence>
<keyword evidence="1" id="KW-0560">Oxidoreductase</keyword>
<proteinExistence type="predicted"/>
<dbReference type="OrthoDB" id="25001at2759"/>
<dbReference type="AlphaFoldDB" id="A0A0A1TU47"/>
<dbReference type="InterPro" id="IPR036291">
    <property type="entry name" value="NAD(P)-bd_dom_sf"/>
</dbReference>
<dbReference type="PANTHER" id="PTHR43157:SF31">
    <property type="entry name" value="PHOSPHATIDYLINOSITOL-GLYCAN BIOSYNTHESIS CLASS F PROTEIN"/>
    <property type="match status" value="1"/>
</dbReference>
<sequence>MSLLAGVLICLVLYILIVVIYAKGVGMNWHYPDLHGKTVCILGGTAGIGLETAKKIKSLGANLIIVGRNPSTLEDVTNVEVDLSDLKSVKTGVEKLEHIVDHIDILINNAGCVVLEYGQKTKQGYDITVGVNYIGTASFAIGVSSLLMNAKAPRFVVVSSLNAGDWHEKELPFDWEKAPGEEDPYIVSKTACSLFAVGYAKKYPKIQTAHVHPGFVKSSLWRNMTGFTKALYAVVLFLVGRNCWEGAQTSLYCALAPKIVSGEYYADCLRQEINVLCHDEEVIEKLWKKTMEAMEKVD</sequence>
<dbReference type="KEGG" id="eiv:EIN_374850"/>
<protein>
    <submittedName>
        <fullName evidence="2">Restnol dehydrogenase, putative</fullName>
    </submittedName>
</protein>
<dbReference type="SUPFAM" id="SSF51735">
    <property type="entry name" value="NAD(P)-binding Rossmann-fold domains"/>
    <property type="match status" value="1"/>
</dbReference>